<dbReference type="NCBIfam" id="TIGR00229">
    <property type="entry name" value="sensory_box"/>
    <property type="match status" value="2"/>
</dbReference>
<evidence type="ECO:0000256" key="5">
    <source>
        <dbReference type="ARBA" id="ARBA00023012"/>
    </source>
</evidence>
<dbReference type="InterPro" id="IPR036097">
    <property type="entry name" value="HisK_dim/P_sf"/>
</dbReference>
<dbReference type="Pfam" id="PF00512">
    <property type="entry name" value="HisKA"/>
    <property type="match status" value="1"/>
</dbReference>
<feature type="domain" description="PAC" evidence="10">
    <location>
        <begin position="212"/>
        <end position="262"/>
    </location>
</feature>
<accession>A0A9E7UAF9</accession>
<dbReference type="InterPro" id="IPR000014">
    <property type="entry name" value="PAS"/>
</dbReference>
<dbReference type="InterPro" id="IPR035965">
    <property type="entry name" value="PAS-like_dom_sf"/>
</dbReference>
<evidence type="ECO:0000256" key="2">
    <source>
        <dbReference type="ARBA" id="ARBA00012438"/>
    </source>
</evidence>
<dbReference type="PROSITE" id="PS50109">
    <property type="entry name" value="HIS_KIN"/>
    <property type="match status" value="1"/>
</dbReference>
<dbReference type="SUPFAM" id="SSF55874">
    <property type="entry name" value="ATPase domain of HSP90 chaperone/DNA topoisomerase II/histidine kinase"/>
    <property type="match status" value="1"/>
</dbReference>
<dbReference type="InterPro" id="IPR005467">
    <property type="entry name" value="His_kinase_dom"/>
</dbReference>
<dbReference type="Gene3D" id="3.30.565.10">
    <property type="entry name" value="Histidine kinase-like ATPase, C-terminal domain"/>
    <property type="match status" value="1"/>
</dbReference>
<dbReference type="GO" id="GO:0006355">
    <property type="term" value="P:regulation of DNA-templated transcription"/>
    <property type="evidence" value="ECO:0007669"/>
    <property type="project" value="InterPro"/>
</dbReference>
<gene>
    <name evidence="11" type="ORF">N0B31_19110</name>
</gene>
<dbReference type="Gene3D" id="3.40.50.2300">
    <property type="match status" value="1"/>
</dbReference>
<keyword evidence="12" id="KW-1185">Reference proteome</keyword>
<evidence type="ECO:0000259" key="10">
    <source>
        <dbReference type="PROSITE" id="PS50113"/>
    </source>
</evidence>
<dbReference type="EMBL" id="CP104003">
    <property type="protein sequence ID" value="UWM54213.1"/>
    <property type="molecule type" value="Genomic_DNA"/>
</dbReference>
<dbReference type="PROSITE" id="PS50112">
    <property type="entry name" value="PAS"/>
    <property type="match status" value="1"/>
</dbReference>
<protein>
    <recommendedName>
        <fullName evidence="2">histidine kinase</fullName>
        <ecNumber evidence="2">2.7.13.3</ecNumber>
    </recommendedName>
</protein>
<evidence type="ECO:0000256" key="1">
    <source>
        <dbReference type="ARBA" id="ARBA00000085"/>
    </source>
</evidence>
<dbReference type="InterPro" id="IPR011006">
    <property type="entry name" value="CheY-like_superfamily"/>
</dbReference>
<dbReference type="GO" id="GO:0000155">
    <property type="term" value="F:phosphorelay sensor kinase activity"/>
    <property type="evidence" value="ECO:0007669"/>
    <property type="project" value="InterPro"/>
</dbReference>
<dbReference type="InterPro" id="IPR003661">
    <property type="entry name" value="HisK_dim/P_dom"/>
</dbReference>
<dbReference type="SMART" id="SM00388">
    <property type="entry name" value="HisKA"/>
    <property type="match status" value="1"/>
</dbReference>
<feature type="domain" description="PAS" evidence="9">
    <location>
        <begin position="139"/>
        <end position="208"/>
    </location>
</feature>
<dbReference type="PANTHER" id="PTHR43711:SF1">
    <property type="entry name" value="HISTIDINE KINASE 1"/>
    <property type="match status" value="1"/>
</dbReference>
<keyword evidence="4" id="KW-0418">Kinase</keyword>
<dbReference type="InterPro" id="IPR013656">
    <property type="entry name" value="PAS_4"/>
</dbReference>
<proteinExistence type="predicted"/>
<feature type="domain" description="Response regulatory" evidence="8">
    <location>
        <begin position="9"/>
        <end position="124"/>
    </location>
</feature>
<dbReference type="Proteomes" id="UP001057580">
    <property type="component" value="Chromosome"/>
</dbReference>
<evidence type="ECO:0000259" key="7">
    <source>
        <dbReference type="PROSITE" id="PS50109"/>
    </source>
</evidence>
<evidence type="ECO:0000313" key="11">
    <source>
        <dbReference type="EMBL" id="UWM54213.1"/>
    </source>
</evidence>
<keyword evidence="6" id="KW-0597">Phosphoprotein</keyword>
<dbReference type="KEGG" id="ssai:N0B31_19110"/>
<comment type="catalytic activity">
    <reaction evidence="1">
        <text>ATP + protein L-histidine = ADP + protein N-phospho-L-histidine.</text>
        <dbReference type="EC" id="2.7.13.3"/>
    </reaction>
</comment>
<evidence type="ECO:0000259" key="9">
    <source>
        <dbReference type="PROSITE" id="PS50112"/>
    </source>
</evidence>
<evidence type="ECO:0000313" key="12">
    <source>
        <dbReference type="Proteomes" id="UP001057580"/>
    </source>
</evidence>
<dbReference type="PROSITE" id="PS50110">
    <property type="entry name" value="RESPONSE_REGULATORY"/>
    <property type="match status" value="1"/>
</dbReference>
<dbReference type="CDD" id="cd00082">
    <property type="entry name" value="HisKA"/>
    <property type="match status" value="1"/>
</dbReference>
<dbReference type="PROSITE" id="PS50113">
    <property type="entry name" value="PAC"/>
    <property type="match status" value="1"/>
</dbReference>
<evidence type="ECO:0000259" key="8">
    <source>
        <dbReference type="PROSITE" id="PS50110"/>
    </source>
</evidence>
<dbReference type="Pfam" id="PF00072">
    <property type="entry name" value="Response_reg"/>
    <property type="match status" value="1"/>
</dbReference>
<dbReference type="CDD" id="cd00130">
    <property type="entry name" value="PAS"/>
    <property type="match status" value="1"/>
</dbReference>
<dbReference type="InterPro" id="IPR000700">
    <property type="entry name" value="PAS-assoc_C"/>
</dbReference>
<dbReference type="Gene3D" id="1.10.287.130">
    <property type="match status" value="1"/>
</dbReference>
<evidence type="ECO:0000256" key="6">
    <source>
        <dbReference type="PROSITE-ProRule" id="PRU00169"/>
    </source>
</evidence>
<dbReference type="Pfam" id="PF00989">
    <property type="entry name" value="PAS"/>
    <property type="match status" value="1"/>
</dbReference>
<dbReference type="Gene3D" id="3.30.450.20">
    <property type="entry name" value="PAS domain"/>
    <property type="match status" value="2"/>
</dbReference>
<dbReference type="InterPro" id="IPR013767">
    <property type="entry name" value="PAS_fold"/>
</dbReference>
<dbReference type="SMART" id="SM00448">
    <property type="entry name" value="REC"/>
    <property type="match status" value="1"/>
</dbReference>
<keyword evidence="5" id="KW-0902">Two-component regulatory system</keyword>
<dbReference type="RefSeq" id="WP_260593207.1">
    <property type="nucleotide sequence ID" value="NZ_CP104003.1"/>
</dbReference>
<sequence length="599" mass="65531">MAGAPLPIRLLHVDDEPGFAALAGANLDRLGGFDVHTETAPTAALAYLAAHDVDCVVSDYQMPEMDGLEFLQEVRARSPDLPFVLFTGKGSEEIASDAIAAGVTDYLQKATVPDHFAVLAHRVRRAVEHHEAERRLTESEQRYRSVVEESGLSVVIYGPAGLRYANEAACELTGYDRETLLSMELRSLVHPEDRALVDERVTARLLGEDPPPRYEVRLLDADGEVLEVEMTGRRLDGPDGPTVLGIARDRTQARRQERELVRRERQYRTLAEHVPDGGVALVDRDLTYALAAGRVFELVDLDVDDVAGRPFEEVHSPEYLAAVAEEYEAAFDGEERSFEFSYDGREFEASLVPIRGPAGIDQVMVLTLDVTERNRRANELERQNERLDRFASTLSHDLRNPLAVARGTVDVLETDLGGPRAETRRIREALSRADDLVDSVLALSREGDATLDPTWLVLEEVAREAWTTVETGTARLRVAPETPTVVADPRSLRTLLENCFRNSVEHGSEGVDTSVTVEVGALSGADGFYVVDDGAGVLASDRERIFEYGVSGDGGLGLGLAIVTEVVHNHGWTVAAETGADGGLRLVFDGVEVRDTSTA</sequence>
<dbReference type="GeneID" id="74944578"/>
<dbReference type="InterPro" id="IPR050736">
    <property type="entry name" value="Sensor_HK_Regulatory"/>
</dbReference>
<dbReference type="Pfam" id="PF02518">
    <property type="entry name" value="HATPase_c"/>
    <property type="match status" value="1"/>
</dbReference>
<dbReference type="CDD" id="cd00075">
    <property type="entry name" value="HATPase"/>
    <property type="match status" value="1"/>
</dbReference>
<dbReference type="PANTHER" id="PTHR43711">
    <property type="entry name" value="TWO-COMPONENT HISTIDINE KINASE"/>
    <property type="match status" value="1"/>
</dbReference>
<reference evidence="11" key="1">
    <citation type="submission" date="2022-09" db="EMBL/GenBank/DDBJ databases">
        <title>Diverse halophilic archaea isolated from saline environments.</title>
        <authorList>
            <person name="Cui H.-L."/>
        </authorList>
    </citation>
    <scope>NUCLEOTIDE SEQUENCE</scope>
    <source>
        <strain evidence="11">ZS-35-S2</strain>
    </source>
</reference>
<keyword evidence="3" id="KW-0808">Transferase</keyword>
<dbReference type="InterPro" id="IPR003594">
    <property type="entry name" value="HATPase_dom"/>
</dbReference>
<dbReference type="Pfam" id="PF08448">
    <property type="entry name" value="PAS_4"/>
    <property type="match status" value="1"/>
</dbReference>
<dbReference type="SUPFAM" id="SSF47384">
    <property type="entry name" value="Homodimeric domain of signal transducing histidine kinase"/>
    <property type="match status" value="1"/>
</dbReference>
<feature type="domain" description="Histidine kinase" evidence="7">
    <location>
        <begin position="393"/>
        <end position="588"/>
    </location>
</feature>
<name>A0A9E7UAF9_9EURY</name>
<dbReference type="InterPro" id="IPR036890">
    <property type="entry name" value="HATPase_C_sf"/>
</dbReference>
<dbReference type="SMART" id="SM00091">
    <property type="entry name" value="PAS"/>
    <property type="match status" value="2"/>
</dbReference>
<dbReference type="SUPFAM" id="SSF55785">
    <property type="entry name" value="PYP-like sensor domain (PAS domain)"/>
    <property type="match status" value="2"/>
</dbReference>
<dbReference type="AlphaFoldDB" id="A0A9E7UAF9"/>
<dbReference type="EC" id="2.7.13.3" evidence="2"/>
<organism evidence="11 12">
    <name type="scientific">Salinirubellus salinus</name>
    <dbReference type="NCBI Taxonomy" id="1364945"/>
    <lineage>
        <taxon>Archaea</taxon>
        <taxon>Methanobacteriati</taxon>
        <taxon>Methanobacteriota</taxon>
        <taxon>Stenosarchaea group</taxon>
        <taxon>Halobacteria</taxon>
        <taxon>Halobacteriales</taxon>
        <taxon>Natronomonadaceae</taxon>
        <taxon>Salinirubellus</taxon>
    </lineage>
</organism>
<dbReference type="InterPro" id="IPR001789">
    <property type="entry name" value="Sig_transdc_resp-reg_receiver"/>
</dbReference>
<evidence type="ECO:0000256" key="4">
    <source>
        <dbReference type="ARBA" id="ARBA00022777"/>
    </source>
</evidence>
<dbReference type="SMART" id="SM00387">
    <property type="entry name" value="HATPase_c"/>
    <property type="match status" value="1"/>
</dbReference>
<evidence type="ECO:0000256" key="3">
    <source>
        <dbReference type="ARBA" id="ARBA00022679"/>
    </source>
</evidence>
<dbReference type="SUPFAM" id="SSF52172">
    <property type="entry name" value="CheY-like"/>
    <property type="match status" value="1"/>
</dbReference>
<feature type="modified residue" description="4-aspartylphosphate" evidence="6">
    <location>
        <position position="59"/>
    </location>
</feature>